<dbReference type="PROSITE" id="PS51163">
    <property type="entry name" value="YRDC"/>
    <property type="match status" value="1"/>
</dbReference>
<dbReference type="GO" id="GO:0061710">
    <property type="term" value="F:L-threonylcarbamoyladenylate synthase"/>
    <property type="evidence" value="ECO:0007669"/>
    <property type="project" value="UniProtKB-EC"/>
</dbReference>
<keyword evidence="6" id="KW-0819">tRNA processing</keyword>
<evidence type="ECO:0000256" key="5">
    <source>
        <dbReference type="ARBA" id="ARBA00022679"/>
    </source>
</evidence>
<dbReference type="InterPro" id="IPR006070">
    <property type="entry name" value="Sua5-like_dom"/>
</dbReference>
<dbReference type="GO" id="GO:0005524">
    <property type="term" value="F:ATP binding"/>
    <property type="evidence" value="ECO:0007669"/>
    <property type="project" value="UniProtKB-KW"/>
</dbReference>
<keyword evidence="9" id="KW-0067">ATP-binding</keyword>
<proteinExistence type="inferred from homology"/>
<accession>A0A381RMH6</accession>
<sequence length="173" mass="18541">VKILTSGGVVVYPTDTLYGLGADALNSEAVEKVSKIKRRPGPWSIAVTDLDMLKEYCKIPIHHEEFINSQLPGAVTLILPGASHQIENFVAPGNTVGVRIPDHSVPVELAKALKKPITSTSVNRTGEPPLNDPKTIDKQFSTEIDLIIDAGTLPSSSGSTIYDLTTESVKAVR</sequence>
<comment type="similarity">
    <text evidence="2">Belongs to the SUA5 family.</text>
</comment>
<dbReference type="GO" id="GO:0000049">
    <property type="term" value="F:tRNA binding"/>
    <property type="evidence" value="ECO:0007669"/>
    <property type="project" value="TreeGrafter"/>
</dbReference>
<evidence type="ECO:0000256" key="3">
    <source>
        <dbReference type="ARBA" id="ARBA00012584"/>
    </source>
</evidence>
<dbReference type="GO" id="GO:0003725">
    <property type="term" value="F:double-stranded RNA binding"/>
    <property type="evidence" value="ECO:0007669"/>
    <property type="project" value="InterPro"/>
</dbReference>
<evidence type="ECO:0000256" key="4">
    <source>
        <dbReference type="ARBA" id="ARBA00022490"/>
    </source>
</evidence>
<dbReference type="PANTHER" id="PTHR17490:SF16">
    <property type="entry name" value="THREONYLCARBAMOYL-AMP SYNTHASE"/>
    <property type="match status" value="1"/>
</dbReference>
<reference evidence="13" key="1">
    <citation type="submission" date="2018-05" db="EMBL/GenBank/DDBJ databases">
        <authorList>
            <person name="Lanie J.A."/>
            <person name="Ng W.-L."/>
            <person name="Kazmierczak K.M."/>
            <person name="Andrzejewski T.M."/>
            <person name="Davidsen T.M."/>
            <person name="Wayne K.J."/>
            <person name="Tettelin H."/>
            <person name="Glass J.I."/>
            <person name="Rusch D."/>
            <person name="Podicherti R."/>
            <person name="Tsui H.-C.T."/>
            <person name="Winkler M.E."/>
        </authorList>
    </citation>
    <scope>NUCLEOTIDE SEQUENCE</scope>
</reference>
<protein>
    <recommendedName>
        <fullName evidence="10">L-threonylcarbamoyladenylate synthase</fullName>
        <ecNumber evidence="3">2.7.7.87</ecNumber>
    </recommendedName>
    <alternativeName>
        <fullName evidence="10">L-threonylcarbamoyladenylate synthase</fullName>
    </alternativeName>
</protein>
<name>A0A381RMH6_9ZZZZ</name>
<dbReference type="NCBIfam" id="TIGR00057">
    <property type="entry name" value="L-threonylcarbamoyladenylate synthase"/>
    <property type="match status" value="1"/>
</dbReference>
<dbReference type="EC" id="2.7.7.87" evidence="3"/>
<dbReference type="PANTHER" id="PTHR17490">
    <property type="entry name" value="SUA5"/>
    <property type="match status" value="1"/>
</dbReference>
<evidence type="ECO:0000256" key="11">
    <source>
        <dbReference type="ARBA" id="ARBA00048366"/>
    </source>
</evidence>
<evidence type="ECO:0000256" key="7">
    <source>
        <dbReference type="ARBA" id="ARBA00022695"/>
    </source>
</evidence>
<dbReference type="InterPro" id="IPR017945">
    <property type="entry name" value="DHBP_synth_RibB-like_a/b_dom"/>
</dbReference>
<dbReference type="GO" id="GO:0006450">
    <property type="term" value="P:regulation of translational fidelity"/>
    <property type="evidence" value="ECO:0007669"/>
    <property type="project" value="TreeGrafter"/>
</dbReference>
<keyword evidence="5" id="KW-0808">Transferase</keyword>
<evidence type="ECO:0000256" key="9">
    <source>
        <dbReference type="ARBA" id="ARBA00022840"/>
    </source>
</evidence>
<feature type="non-terminal residue" evidence="13">
    <location>
        <position position="1"/>
    </location>
</feature>
<feature type="domain" description="YrdC-like" evidence="12">
    <location>
        <begin position="1"/>
        <end position="173"/>
    </location>
</feature>
<gene>
    <name evidence="13" type="ORF">METZ01_LOCUS45906</name>
</gene>
<evidence type="ECO:0000256" key="10">
    <source>
        <dbReference type="ARBA" id="ARBA00029774"/>
    </source>
</evidence>
<organism evidence="13">
    <name type="scientific">marine metagenome</name>
    <dbReference type="NCBI Taxonomy" id="408172"/>
    <lineage>
        <taxon>unclassified sequences</taxon>
        <taxon>metagenomes</taxon>
        <taxon>ecological metagenomes</taxon>
    </lineage>
</organism>
<evidence type="ECO:0000259" key="12">
    <source>
        <dbReference type="PROSITE" id="PS51163"/>
    </source>
</evidence>
<dbReference type="SUPFAM" id="SSF55821">
    <property type="entry name" value="YrdC/RibB"/>
    <property type="match status" value="1"/>
</dbReference>
<evidence type="ECO:0000256" key="2">
    <source>
        <dbReference type="ARBA" id="ARBA00007663"/>
    </source>
</evidence>
<dbReference type="EMBL" id="UINC01002114">
    <property type="protein sequence ID" value="SUZ93052.1"/>
    <property type="molecule type" value="Genomic_DNA"/>
</dbReference>
<evidence type="ECO:0000313" key="13">
    <source>
        <dbReference type="EMBL" id="SUZ93052.1"/>
    </source>
</evidence>
<keyword evidence="8" id="KW-0547">Nucleotide-binding</keyword>
<comment type="subcellular location">
    <subcellularLocation>
        <location evidence="1">Cytoplasm</location>
    </subcellularLocation>
</comment>
<evidence type="ECO:0000256" key="1">
    <source>
        <dbReference type="ARBA" id="ARBA00004496"/>
    </source>
</evidence>
<evidence type="ECO:0000256" key="6">
    <source>
        <dbReference type="ARBA" id="ARBA00022694"/>
    </source>
</evidence>
<keyword evidence="7" id="KW-0548">Nucleotidyltransferase</keyword>
<dbReference type="GO" id="GO:0008033">
    <property type="term" value="P:tRNA processing"/>
    <property type="evidence" value="ECO:0007669"/>
    <property type="project" value="UniProtKB-KW"/>
</dbReference>
<dbReference type="InterPro" id="IPR050156">
    <property type="entry name" value="TC-AMP_synthase_SUA5"/>
</dbReference>
<evidence type="ECO:0000256" key="8">
    <source>
        <dbReference type="ARBA" id="ARBA00022741"/>
    </source>
</evidence>
<keyword evidence="4" id="KW-0963">Cytoplasm</keyword>
<dbReference type="Gene3D" id="3.90.870.10">
    <property type="entry name" value="DHBP synthase"/>
    <property type="match status" value="1"/>
</dbReference>
<comment type="catalytic activity">
    <reaction evidence="11">
        <text>L-threonine + hydrogencarbonate + ATP = L-threonylcarbamoyladenylate + diphosphate + H2O</text>
        <dbReference type="Rhea" id="RHEA:36407"/>
        <dbReference type="ChEBI" id="CHEBI:15377"/>
        <dbReference type="ChEBI" id="CHEBI:17544"/>
        <dbReference type="ChEBI" id="CHEBI:30616"/>
        <dbReference type="ChEBI" id="CHEBI:33019"/>
        <dbReference type="ChEBI" id="CHEBI:57926"/>
        <dbReference type="ChEBI" id="CHEBI:73682"/>
        <dbReference type="EC" id="2.7.7.87"/>
    </reaction>
</comment>
<dbReference type="AlphaFoldDB" id="A0A381RMH6"/>
<dbReference type="Pfam" id="PF01300">
    <property type="entry name" value="Sua5_yciO_yrdC"/>
    <property type="match status" value="1"/>
</dbReference>
<dbReference type="GO" id="GO:0005737">
    <property type="term" value="C:cytoplasm"/>
    <property type="evidence" value="ECO:0007669"/>
    <property type="project" value="UniProtKB-SubCell"/>
</dbReference>